<organism evidence="2 3">
    <name type="scientific">Flavobacterium granuli</name>
    <dbReference type="NCBI Taxonomy" id="280093"/>
    <lineage>
        <taxon>Bacteria</taxon>
        <taxon>Pseudomonadati</taxon>
        <taxon>Bacteroidota</taxon>
        <taxon>Flavobacteriia</taxon>
        <taxon>Flavobacteriales</taxon>
        <taxon>Flavobacteriaceae</taxon>
        <taxon>Flavobacterium</taxon>
    </lineage>
</organism>
<accession>A0A1M5NNV7</accession>
<evidence type="ECO:0000313" key="1">
    <source>
        <dbReference type="EMBL" id="PRZ23350.1"/>
    </source>
</evidence>
<evidence type="ECO:0000313" key="3">
    <source>
        <dbReference type="Proteomes" id="UP000184384"/>
    </source>
</evidence>
<reference evidence="2" key="1">
    <citation type="submission" date="2016-11" db="EMBL/GenBank/DDBJ databases">
        <authorList>
            <person name="Jaros S."/>
            <person name="Januszkiewicz K."/>
            <person name="Wedrychowicz H."/>
        </authorList>
    </citation>
    <scope>NUCLEOTIDE SEQUENCE [LARGE SCALE GENOMIC DNA]</scope>
    <source>
        <strain evidence="2">DSM 19729</strain>
    </source>
</reference>
<name>A0A1M5NNV7_9FLAO</name>
<evidence type="ECO:0000313" key="4">
    <source>
        <dbReference type="Proteomes" id="UP000237771"/>
    </source>
</evidence>
<dbReference type="EMBL" id="PVUB01000005">
    <property type="protein sequence ID" value="PRZ23350.1"/>
    <property type="molecule type" value="Genomic_DNA"/>
</dbReference>
<dbReference type="EMBL" id="FQWO01000005">
    <property type="protein sequence ID" value="SHG91236.1"/>
    <property type="molecule type" value="Genomic_DNA"/>
</dbReference>
<evidence type="ECO:0000313" key="2">
    <source>
        <dbReference type="EMBL" id="SHG91236.1"/>
    </source>
</evidence>
<proteinExistence type="predicted"/>
<dbReference type="STRING" id="280093.SAMN05443373_10572"/>
<protein>
    <submittedName>
        <fullName evidence="2">Uncharacterized protein</fullName>
    </submittedName>
</protein>
<dbReference type="Proteomes" id="UP000184384">
    <property type="component" value="Unassembled WGS sequence"/>
</dbReference>
<sequence>MVESIHDGYEKNIEIQFRSYDTYVLELALYHLFLQYFELVKQFIKISKMNMVAYCIT</sequence>
<reference evidence="1 4" key="3">
    <citation type="submission" date="2018-03" db="EMBL/GenBank/DDBJ databases">
        <title>Genomic Encyclopedia of Archaeal and Bacterial Type Strains, Phase II (KMG-II): from individual species to whole genera.</title>
        <authorList>
            <person name="Goeker M."/>
        </authorList>
    </citation>
    <scope>NUCLEOTIDE SEQUENCE [LARGE SCALE GENOMIC DNA]</scope>
    <source>
        <strain evidence="1 4">DSM 17797</strain>
    </source>
</reference>
<keyword evidence="4" id="KW-1185">Reference proteome</keyword>
<dbReference type="Proteomes" id="UP000237771">
    <property type="component" value="Unassembled WGS sequence"/>
</dbReference>
<dbReference type="AlphaFoldDB" id="A0A1M5NNV7"/>
<gene>
    <name evidence="1" type="ORF">BC624_10572</name>
    <name evidence="2" type="ORF">SAMN05443373_10572</name>
</gene>
<reference evidence="3" key="2">
    <citation type="submission" date="2016-11" db="EMBL/GenBank/DDBJ databases">
        <authorList>
            <person name="Varghese N."/>
            <person name="Submissions S."/>
        </authorList>
    </citation>
    <scope>NUCLEOTIDE SEQUENCE [LARGE SCALE GENOMIC DNA]</scope>
    <source>
        <strain evidence="3">DSM 19729</strain>
    </source>
</reference>